<accession>A0A1F5SDC2</accession>
<feature type="domain" description="RmlD-like substrate binding" evidence="3">
    <location>
        <begin position="3"/>
        <end position="190"/>
    </location>
</feature>
<keyword evidence="2" id="KW-0521">NADP</keyword>
<dbReference type="SUPFAM" id="SSF51735">
    <property type="entry name" value="NAD(P)-binding Rossmann-fold domains"/>
    <property type="match status" value="2"/>
</dbReference>
<dbReference type="Gene3D" id="3.90.25.10">
    <property type="entry name" value="UDP-galactose 4-epimerase, domain 1"/>
    <property type="match status" value="2"/>
</dbReference>
<dbReference type="EC" id="1.1.1.133" evidence="2"/>
<sequence length="320" mass="35346">MTKVLILGSKGNLGQQLVKVFSSDDEVIAWDRGEIDITDYELIIKKISDVKPKLVINAAAYNSVDKCETSDQEYDLAKKINIDGPKFLAEACLKISATLIHYSTNYVFAGEKKLGYKETDEPKPINRYGKSKFHGEKRILELSGRGLKWYLIRTSKLFGPGGTSEMAKPSFFDIMLEQSRNSAGISVVNADASAYAKTLAYKKAVAEKKAAPNQGPALKVVDGEVSCFTYTPDLAGATLDLVQTNRGFGIYHLTNSGACTWYQGAVELFKLAKIKVNVVPVSGDQLARPAKRPKYAVLLNTKLPPLRDYREALREYLGKM</sequence>
<dbReference type="UniPathway" id="UPA00124"/>
<dbReference type="Pfam" id="PF04321">
    <property type="entry name" value="RmlD_sub_bind"/>
    <property type="match status" value="2"/>
</dbReference>
<dbReference type="AlphaFoldDB" id="A0A1F5SDC2"/>
<keyword evidence="2" id="KW-0560">Oxidoreductase</keyword>
<evidence type="ECO:0000259" key="3">
    <source>
        <dbReference type="Pfam" id="PF04321"/>
    </source>
</evidence>
<evidence type="ECO:0000313" key="5">
    <source>
        <dbReference type="Proteomes" id="UP000178783"/>
    </source>
</evidence>
<dbReference type="PANTHER" id="PTHR10491:SF4">
    <property type="entry name" value="METHIONINE ADENOSYLTRANSFERASE 2 SUBUNIT BETA"/>
    <property type="match status" value="1"/>
</dbReference>
<comment type="pathway">
    <text evidence="2">Carbohydrate biosynthesis; dTDP-L-rhamnose biosynthesis.</text>
</comment>
<dbReference type="Gene3D" id="3.40.50.720">
    <property type="entry name" value="NAD(P)-binding Rossmann-like Domain"/>
    <property type="match status" value="2"/>
</dbReference>
<gene>
    <name evidence="4" type="ORF">A3H66_00055</name>
</gene>
<comment type="function">
    <text evidence="2">Catalyzes the reduction of dTDP-6-deoxy-L-lyxo-4-hexulose to yield dTDP-L-rhamnose.</text>
</comment>
<dbReference type="CDD" id="cd05254">
    <property type="entry name" value="dTDP_HR_like_SDR_e"/>
    <property type="match status" value="1"/>
</dbReference>
<evidence type="ECO:0000313" key="4">
    <source>
        <dbReference type="EMBL" id="OGF24649.1"/>
    </source>
</evidence>
<dbReference type="PANTHER" id="PTHR10491">
    <property type="entry name" value="DTDP-4-DEHYDRORHAMNOSE REDUCTASE"/>
    <property type="match status" value="1"/>
</dbReference>
<dbReference type="GO" id="GO:0019305">
    <property type="term" value="P:dTDP-rhamnose biosynthetic process"/>
    <property type="evidence" value="ECO:0007669"/>
    <property type="project" value="UniProtKB-UniPathway"/>
</dbReference>
<dbReference type="Proteomes" id="UP000178783">
    <property type="component" value="Unassembled WGS sequence"/>
</dbReference>
<dbReference type="InterPro" id="IPR029903">
    <property type="entry name" value="RmlD-like-bd"/>
</dbReference>
<dbReference type="GO" id="GO:0005829">
    <property type="term" value="C:cytosol"/>
    <property type="evidence" value="ECO:0007669"/>
    <property type="project" value="TreeGrafter"/>
</dbReference>
<dbReference type="GO" id="GO:0008831">
    <property type="term" value="F:dTDP-4-dehydrorhamnose reductase activity"/>
    <property type="evidence" value="ECO:0007669"/>
    <property type="project" value="UniProtKB-EC"/>
</dbReference>
<proteinExistence type="inferred from homology"/>
<protein>
    <recommendedName>
        <fullName evidence="2">dTDP-4-dehydrorhamnose reductase</fullName>
        <ecNumber evidence="2">1.1.1.133</ecNumber>
    </recommendedName>
</protein>
<evidence type="ECO:0000256" key="2">
    <source>
        <dbReference type="RuleBase" id="RU364082"/>
    </source>
</evidence>
<dbReference type="EMBL" id="MFFW01000004">
    <property type="protein sequence ID" value="OGF24649.1"/>
    <property type="molecule type" value="Genomic_DNA"/>
</dbReference>
<comment type="caution">
    <text evidence="4">The sequence shown here is derived from an EMBL/GenBank/DDBJ whole genome shotgun (WGS) entry which is preliminary data.</text>
</comment>
<reference evidence="4 5" key="1">
    <citation type="journal article" date="2016" name="Nat. Commun.">
        <title>Thousands of microbial genomes shed light on interconnected biogeochemical processes in an aquifer system.</title>
        <authorList>
            <person name="Anantharaman K."/>
            <person name="Brown C.T."/>
            <person name="Hug L.A."/>
            <person name="Sharon I."/>
            <person name="Castelle C.J."/>
            <person name="Probst A.J."/>
            <person name="Thomas B.C."/>
            <person name="Singh A."/>
            <person name="Wilkins M.J."/>
            <person name="Karaoz U."/>
            <person name="Brodie E.L."/>
            <person name="Williams K.H."/>
            <person name="Hubbard S.S."/>
            <person name="Banfield J.F."/>
        </authorList>
    </citation>
    <scope>NUCLEOTIDE SEQUENCE [LARGE SCALE GENOMIC DNA]</scope>
</reference>
<organism evidence="4 5">
    <name type="scientific">Candidatus Falkowbacteria bacterium RIFCSPLOWO2_02_FULL_45_21</name>
    <dbReference type="NCBI Taxonomy" id="1797989"/>
    <lineage>
        <taxon>Bacteria</taxon>
        <taxon>Candidatus Falkowiibacteriota</taxon>
    </lineage>
</organism>
<dbReference type="STRING" id="1797989.A3H66_00055"/>
<dbReference type="InterPro" id="IPR036291">
    <property type="entry name" value="NAD(P)-bd_dom_sf"/>
</dbReference>
<comment type="similarity">
    <text evidence="1 2">Belongs to the dTDP-4-dehydrorhamnose reductase family.</text>
</comment>
<evidence type="ECO:0000256" key="1">
    <source>
        <dbReference type="ARBA" id="ARBA00010944"/>
    </source>
</evidence>
<feature type="domain" description="RmlD-like substrate binding" evidence="3">
    <location>
        <begin position="213"/>
        <end position="318"/>
    </location>
</feature>
<dbReference type="InterPro" id="IPR005913">
    <property type="entry name" value="dTDP_dehydrorham_reduct"/>
</dbReference>
<name>A0A1F5SDC2_9BACT</name>